<dbReference type="Pfam" id="PF25967">
    <property type="entry name" value="RND-MFP_C"/>
    <property type="match status" value="1"/>
</dbReference>
<dbReference type="AlphaFoldDB" id="A0A1V2W0Y4"/>
<dbReference type="InterPro" id="IPR058626">
    <property type="entry name" value="MdtA-like_b-barrel"/>
</dbReference>
<evidence type="ECO:0000259" key="5">
    <source>
        <dbReference type="Pfam" id="PF25917"/>
    </source>
</evidence>
<feature type="signal peptide" evidence="3">
    <location>
        <begin position="1"/>
        <end position="34"/>
    </location>
</feature>
<dbReference type="PROSITE" id="PS51257">
    <property type="entry name" value="PROKAR_LIPOPROTEIN"/>
    <property type="match status" value="1"/>
</dbReference>
<feature type="domain" description="Multidrug resistance protein MdtA-like barrel-sandwich hybrid" evidence="5">
    <location>
        <begin position="71"/>
        <end position="214"/>
    </location>
</feature>
<evidence type="ECO:0000313" key="10">
    <source>
        <dbReference type="Proteomes" id="UP000188543"/>
    </source>
</evidence>
<dbReference type="SUPFAM" id="SSF111369">
    <property type="entry name" value="HlyD-like secretion proteins"/>
    <property type="match status" value="1"/>
</dbReference>
<feature type="domain" description="Multidrug resistance protein MdtA-like beta-barrel" evidence="6">
    <location>
        <begin position="218"/>
        <end position="305"/>
    </location>
</feature>
<dbReference type="Pfam" id="PF25876">
    <property type="entry name" value="HH_MFP_RND"/>
    <property type="match status" value="1"/>
</dbReference>
<keyword evidence="3" id="KW-0732">Signal</keyword>
<dbReference type="GO" id="GO:0030313">
    <property type="term" value="C:cell envelope"/>
    <property type="evidence" value="ECO:0007669"/>
    <property type="project" value="UniProtKB-SubCell"/>
</dbReference>
<protein>
    <submittedName>
        <fullName evidence="9">Efflux transporter periplasmic adaptor subunit</fullName>
    </submittedName>
</protein>
<name>A0A1V2W0Y4_9BURK</name>
<evidence type="ECO:0000259" key="7">
    <source>
        <dbReference type="Pfam" id="PF25967"/>
    </source>
</evidence>
<dbReference type="Pfam" id="PF25944">
    <property type="entry name" value="Beta-barrel_RND"/>
    <property type="match status" value="1"/>
</dbReference>
<accession>A0A1V2W0Y4</accession>
<dbReference type="Gene3D" id="2.40.30.170">
    <property type="match status" value="1"/>
</dbReference>
<evidence type="ECO:0000256" key="3">
    <source>
        <dbReference type="SAM" id="SignalP"/>
    </source>
</evidence>
<evidence type="ECO:0000313" key="9">
    <source>
        <dbReference type="EMBL" id="ONU81217.1"/>
    </source>
</evidence>
<dbReference type="Pfam" id="PF25917">
    <property type="entry name" value="BSH_RND"/>
    <property type="match status" value="1"/>
</dbReference>
<dbReference type="RefSeq" id="WP_048257318.1">
    <property type="nucleotide sequence ID" value="NZ_CADETK010000017.1"/>
</dbReference>
<feature type="chain" id="PRO_5014547098" evidence="3">
    <location>
        <begin position="35"/>
        <end position="393"/>
    </location>
</feature>
<dbReference type="FunFam" id="2.40.420.20:FF:000001">
    <property type="entry name" value="Efflux RND transporter periplasmic adaptor subunit"/>
    <property type="match status" value="1"/>
</dbReference>
<dbReference type="Gene3D" id="2.40.50.100">
    <property type="match status" value="1"/>
</dbReference>
<evidence type="ECO:0000313" key="8">
    <source>
        <dbReference type="EMBL" id="ONU74222.1"/>
    </source>
</evidence>
<dbReference type="GO" id="GO:0022857">
    <property type="term" value="F:transmembrane transporter activity"/>
    <property type="evidence" value="ECO:0007669"/>
    <property type="project" value="InterPro"/>
</dbReference>
<dbReference type="GO" id="GO:0005886">
    <property type="term" value="C:plasma membrane"/>
    <property type="evidence" value="ECO:0007669"/>
    <property type="project" value="TreeGrafter"/>
</dbReference>
<reference evidence="9 10" key="1">
    <citation type="submission" date="2016-08" db="EMBL/GenBank/DDBJ databases">
        <authorList>
            <person name="Seilhamer J.J."/>
        </authorList>
    </citation>
    <scope>NUCLEOTIDE SEQUENCE [LARGE SCALE GENOMIC DNA]</scope>
    <source>
        <strain evidence="9 10">VC14762</strain>
    </source>
</reference>
<evidence type="ECO:0000256" key="1">
    <source>
        <dbReference type="ARBA" id="ARBA00004196"/>
    </source>
</evidence>
<dbReference type="InterPro" id="IPR058625">
    <property type="entry name" value="MdtA-like_BSH"/>
</dbReference>
<evidence type="ECO:0000256" key="2">
    <source>
        <dbReference type="ARBA" id="ARBA00009477"/>
    </source>
</evidence>
<feature type="domain" description="Multidrug resistance protein MdtA-like C-terminal permuted SH3" evidence="7">
    <location>
        <begin position="312"/>
        <end position="372"/>
    </location>
</feature>
<comment type="caution">
    <text evidence="9">The sequence shown here is derived from an EMBL/GenBank/DDBJ whole genome shotgun (WGS) entry which is preliminary data.</text>
</comment>
<dbReference type="EMBL" id="MUTJ01000108">
    <property type="protein sequence ID" value="ONU74222.1"/>
    <property type="molecule type" value="Genomic_DNA"/>
</dbReference>
<dbReference type="PANTHER" id="PTHR30158:SF24">
    <property type="entry name" value="HLYD FAMILY SECRETION PROTEIN"/>
    <property type="match status" value="1"/>
</dbReference>
<sequence>MNSRRPLKAKYTVRLAALALSAPLLLLGCGGDQSDPGQQPTGQPVQVNAQTIEPAAHAVISELPGRISPARVAEVRARIAGIVQKRHFVEGASVKQGDLLFTIEPAPFEAALARARGSLAQAEAQLKQAESVARRYEPLAKANAVSQQEYDDAVAAMQTAQARRVSAQAEVRTAQLDLSYATVRAPISGRVGRSLVSEGALVGQGETTPMALIQQMDPIYADFTQPANEVLRLREAIANGKLSADSKGQPPVSISVDGTQYKAQGRLMFSDVTVDQGTGQVMLRGLFPNPDGVLLPGMYVRVSTEQGIDQKAIFVPQRAVLRGPDGVAKVMKISAEGTAQEQPVQTGVMSGPQWQITEGLKAGDKVIVDGAEKLAPGTPVVVKAPAEQGENKK</sequence>
<comment type="subcellular location">
    <subcellularLocation>
        <location evidence="1">Cell envelope</location>
    </subcellularLocation>
</comment>
<dbReference type="PANTHER" id="PTHR30158">
    <property type="entry name" value="ACRA/E-RELATED COMPONENT OF DRUG EFFLUX TRANSPORTER"/>
    <property type="match status" value="1"/>
</dbReference>
<dbReference type="InterPro" id="IPR006143">
    <property type="entry name" value="RND_pump_MFP"/>
</dbReference>
<feature type="domain" description="Multidrug resistance protein MdtA-like alpha-helical hairpin" evidence="4">
    <location>
        <begin position="112"/>
        <end position="181"/>
    </location>
</feature>
<dbReference type="OrthoDB" id="9783047at2"/>
<dbReference type="InterPro" id="IPR058627">
    <property type="entry name" value="MdtA-like_C"/>
</dbReference>
<gene>
    <name evidence="9" type="ORF">A8E72_23335</name>
    <name evidence="8" type="ORF">A8E72_38105</name>
</gene>
<dbReference type="Gene3D" id="1.10.287.470">
    <property type="entry name" value="Helix hairpin bin"/>
    <property type="match status" value="1"/>
</dbReference>
<comment type="similarity">
    <text evidence="2">Belongs to the membrane fusion protein (MFP) (TC 8.A.1) family.</text>
</comment>
<dbReference type="Gene3D" id="2.40.420.20">
    <property type="match status" value="1"/>
</dbReference>
<dbReference type="Proteomes" id="UP000188543">
    <property type="component" value="Unassembled WGS sequence"/>
</dbReference>
<dbReference type="InterPro" id="IPR058624">
    <property type="entry name" value="MdtA-like_HH"/>
</dbReference>
<evidence type="ECO:0000259" key="6">
    <source>
        <dbReference type="Pfam" id="PF25944"/>
    </source>
</evidence>
<organism evidence="9 10">
    <name type="scientific">Burkholderia cenocepacia</name>
    <dbReference type="NCBI Taxonomy" id="95486"/>
    <lineage>
        <taxon>Bacteria</taxon>
        <taxon>Pseudomonadati</taxon>
        <taxon>Pseudomonadota</taxon>
        <taxon>Betaproteobacteria</taxon>
        <taxon>Burkholderiales</taxon>
        <taxon>Burkholderiaceae</taxon>
        <taxon>Burkholderia</taxon>
        <taxon>Burkholderia cepacia complex</taxon>
    </lineage>
</organism>
<dbReference type="GO" id="GO:0046677">
    <property type="term" value="P:response to antibiotic"/>
    <property type="evidence" value="ECO:0007669"/>
    <property type="project" value="TreeGrafter"/>
</dbReference>
<dbReference type="EMBL" id="MUTJ01000074">
    <property type="protein sequence ID" value="ONU81217.1"/>
    <property type="molecule type" value="Genomic_DNA"/>
</dbReference>
<proteinExistence type="inferred from homology"/>
<evidence type="ECO:0000259" key="4">
    <source>
        <dbReference type="Pfam" id="PF25876"/>
    </source>
</evidence>
<dbReference type="NCBIfam" id="TIGR01730">
    <property type="entry name" value="RND_mfp"/>
    <property type="match status" value="1"/>
</dbReference>